<dbReference type="Pfam" id="PF00766">
    <property type="entry name" value="ETF_alpha"/>
    <property type="match status" value="1"/>
</dbReference>
<gene>
    <name evidence="2" type="ORF">U0R10_03935</name>
</gene>
<sequence>MNNVALFVDFKNGRLSKKSSNLLSKVIQLNFDQITLYTFKKSKEYFLSADINTELVLVDLNSSVSITDNELVAILSNDLSKRKIKVGFAIKSLLIDNLIPQLAISLKSTVKSQILDFEMTGDQYCYTTSVFNNKAIAQYIGSLNSCFYIVTNNLKLATSPQEKLNEIAITPDILPIPKSNYTVKSIDKVENEISLNDAEIVVGAGRGLKDPNNWDMIEELASLLNAATACSKPVSDLDWRPHHEHVGQTGVKISPNIYIACGISGAIQHLAGVNSSKTIVVINNDKEAPFFNNADYGIVGDVFEIVPRLINKLRNR</sequence>
<dbReference type="PANTHER" id="PTHR43153:SF1">
    <property type="entry name" value="ELECTRON TRANSFER FLAVOPROTEIN SUBUNIT ALPHA, MITOCHONDRIAL"/>
    <property type="match status" value="1"/>
</dbReference>
<keyword evidence="3" id="KW-1185">Reference proteome</keyword>
<organism evidence="2 3">
    <name type="scientific">Aquirufa avitistagni</name>
    <dbReference type="NCBI Taxonomy" id="3104728"/>
    <lineage>
        <taxon>Bacteria</taxon>
        <taxon>Pseudomonadati</taxon>
        <taxon>Bacteroidota</taxon>
        <taxon>Cytophagia</taxon>
        <taxon>Cytophagales</taxon>
        <taxon>Flectobacillaceae</taxon>
        <taxon>Aquirufa</taxon>
    </lineage>
</organism>
<dbReference type="PIRSF" id="PIRSF000089">
    <property type="entry name" value="Electra_flavoP_a"/>
    <property type="match status" value="1"/>
</dbReference>
<dbReference type="Proteomes" id="UP001598138">
    <property type="component" value="Unassembled WGS sequence"/>
</dbReference>
<reference evidence="2 3" key="1">
    <citation type="submission" date="2024-03" db="EMBL/GenBank/DDBJ databases">
        <title>Aquirufa genome sequencing.</title>
        <authorList>
            <person name="Pitt A."/>
            <person name="Hahn M.W."/>
        </authorList>
    </citation>
    <scope>NUCLEOTIDE SEQUENCE [LARGE SCALE GENOMIC DNA]</scope>
    <source>
        <strain evidence="2 3">OSTEICH-129V</strain>
    </source>
</reference>
<name>A0ABW6DA33_9BACT</name>
<protein>
    <submittedName>
        <fullName evidence="2">Electron transfer flavoprotein subunit alpha/FixB family protein</fullName>
    </submittedName>
</protein>
<evidence type="ECO:0000259" key="1">
    <source>
        <dbReference type="Pfam" id="PF00766"/>
    </source>
</evidence>
<accession>A0ABW6DA33</accession>
<dbReference type="SUPFAM" id="SSF52467">
    <property type="entry name" value="DHS-like NAD/FAD-binding domain"/>
    <property type="match status" value="1"/>
</dbReference>
<dbReference type="InterPro" id="IPR001308">
    <property type="entry name" value="ETF_a/FixB"/>
</dbReference>
<dbReference type="InterPro" id="IPR014731">
    <property type="entry name" value="ETF_asu_C"/>
</dbReference>
<dbReference type="EMBL" id="JBBKXZ010000001">
    <property type="protein sequence ID" value="MFD3393764.1"/>
    <property type="molecule type" value="Genomic_DNA"/>
</dbReference>
<comment type="caution">
    <text evidence="2">The sequence shown here is derived from an EMBL/GenBank/DDBJ whole genome shotgun (WGS) entry which is preliminary data.</text>
</comment>
<dbReference type="RefSeq" id="WP_377982647.1">
    <property type="nucleotide sequence ID" value="NZ_JBBKXZ010000001.1"/>
</dbReference>
<dbReference type="InterPro" id="IPR029035">
    <property type="entry name" value="DHS-like_NAD/FAD-binding_dom"/>
</dbReference>
<feature type="domain" description="Electron transfer flavoprotein alpha subunit C-terminal" evidence="1">
    <location>
        <begin position="195"/>
        <end position="274"/>
    </location>
</feature>
<evidence type="ECO:0000313" key="2">
    <source>
        <dbReference type="EMBL" id="MFD3393764.1"/>
    </source>
</evidence>
<proteinExistence type="predicted"/>
<dbReference type="Gene3D" id="3.40.50.1220">
    <property type="entry name" value="TPP-binding domain"/>
    <property type="match status" value="1"/>
</dbReference>
<evidence type="ECO:0000313" key="3">
    <source>
        <dbReference type="Proteomes" id="UP001598138"/>
    </source>
</evidence>
<dbReference type="PANTHER" id="PTHR43153">
    <property type="entry name" value="ELECTRON TRANSFER FLAVOPROTEIN ALPHA"/>
    <property type="match status" value="1"/>
</dbReference>